<feature type="non-terminal residue" evidence="1">
    <location>
        <position position="67"/>
    </location>
</feature>
<proteinExistence type="predicted"/>
<evidence type="ECO:0000313" key="2">
    <source>
        <dbReference type="Proteomes" id="UP000230822"/>
    </source>
</evidence>
<evidence type="ECO:0008006" key="3">
    <source>
        <dbReference type="Google" id="ProtNLM"/>
    </source>
</evidence>
<name>A0A2M7ID89_9BACT</name>
<evidence type="ECO:0000313" key="1">
    <source>
        <dbReference type="EMBL" id="PIW73563.1"/>
    </source>
</evidence>
<dbReference type="AlphaFoldDB" id="A0A2M7ID89"/>
<dbReference type="Pfam" id="PF08843">
    <property type="entry name" value="AbiEii"/>
    <property type="match status" value="1"/>
</dbReference>
<organism evidence="1 2">
    <name type="scientific">Candidatus Roizmanbacteria bacterium CG_4_8_14_3_um_filter_34_9</name>
    <dbReference type="NCBI Taxonomy" id="1974832"/>
    <lineage>
        <taxon>Bacteria</taxon>
        <taxon>Candidatus Roizmaniibacteriota</taxon>
    </lineage>
</organism>
<dbReference type="Gene3D" id="3.10.450.620">
    <property type="entry name" value="JHP933, nucleotidyltransferase-like core domain"/>
    <property type="match status" value="1"/>
</dbReference>
<gene>
    <name evidence="1" type="ORF">CO005_00710</name>
</gene>
<accession>A0A2M7ID89</accession>
<dbReference type="Proteomes" id="UP000230822">
    <property type="component" value="Unassembled WGS sequence"/>
</dbReference>
<dbReference type="EMBL" id="PFGU01000017">
    <property type="protein sequence ID" value="PIW73563.1"/>
    <property type="molecule type" value="Genomic_DNA"/>
</dbReference>
<dbReference type="InterPro" id="IPR014942">
    <property type="entry name" value="AbiEii"/>
</dbReference>
<protein>
    <recommendedName>
        <fullName evidence="3">Nucleotidyl transferase AbiEii/AbiGii toxin family protein</fullName>
    </recommendedName>
</protein>
<sequence>MILPKREDVYHKVQLFRLLTEILDSPIAKDVYFKGGSATTMLGFLDRFSVDLDFDLKLKADKKVIDK</sequence>
<reference evidence="2" key="1">
    <citation type="submission" date="2017-09" db="EMBL/GenBank/DDBJ databases">
        <title>Depth-based differentiation of microbial function through sediment-hosted aquifers and enrichment of novel symbionts in the deep terrestrial subsurface.</title>
        <authorList>
            <person name="Probst A.J."/>
            <person name="Ladd B."/>
            <person name="Jarett J.K."/>
            <person name="Geller-Mcgrath D.E."/>
            <person name="Sieber C.M.K."/>
            <person name="Emerson J.B."/>
            <person name="Anantharaman K."/>
            <person name="Thomas B.C."/>
            <person name="Malmstrom R."/>
            <person name="Stieglmeier M."/>
            <person name="Klingl A."/>
            <person name="Woyke T."/>
            <person name="Ryan C.M."/>
            <person name="Banfield J.F."/>
        </authorList>
    </citation>
    <scope>NUCLEOTIDE SEQUENCE [LARGE SCALE GENOMIC DNA]</scope>
</reference>
<comment type="caution">
    <text evidence="1">The sequence shown here is derived from an EMBL/GenBank/DDBJ whole genome shotgun (WGS) entry which is preliminary data.</text>
</comment>